<keyword evidence="9" id="KW-1185">Reference proteome</keyword>
<evidence type="ECO:0000313" key="8">
    <source>
        <dbReference type="EMBL" id="MCR6095337.1"/>
    </source>
</evidence>
<accession>A0A9Q4AZM9</accession>
<name>A0A9Q4AZM9_SALAG</name>
<evidence type="ECO:0000256" key="3">
    <source>
        <dbReference type="ARBA" id="ARBA00008397"/>
    </source>
</evidence>
<comment type="similarity">
    <text evidence="3 7">Belongs to the metallo-dependent hydrolases superfamily. Uronate isomerase family.</text>
</comment>
<dbReference type="AlphaFoldDB" id="A0A9Q4AZM9"/>
<dbReference type="EC" id="5.3.1.12" evidence="4 7"/>
<dbReference type="Proteomes" id="UP001057753">
    <property type="component" value="Unassembled WGS sequence"/>
</dbReference>
<evidence type="ECO:0000256" key="5">
    <source>
        <dbReference type="ARBA" id="ARBA00020555"/>
    </source>
</evidence>
<protein>
    <recommendedName>
        <fullName evidence="5 7">Uronate isomerase</fullName>
        <ecNumber evidence="4 7">5.3.1.12</ecNumber>
    </recommendedName>
    <alternativeName>
        <fullName evidence="7">Glucuronate isomerase</fullName>
    </alternativeName>
    <alternativeName>
        <fullName evidence="7">Uronic isomerase</fullName>
    </alternativeName>
</protein>
<dbReference type="HAMAP" id="MF_00675">
    <property type="entry name" value="UxaC"/>
    <property type="match status" value="1"/>
</dbReference>
<dbReference type="InterPro" id="IPR032466">
    <property type="entry name" value="Metal_Hydrolase"/>
</dbReference>
<dbReference type="EMBL" id="JABXYM010000001">
    <property type="protein sequence ID" value="MCR6095337.1"/>
    <property type="molecule type" value="Genomic_DNA"/>
</dbReference>
<reference evidence="8" key="1">
    <citation type="submission" date="2020-06" db="EMBL/GenBank/DDBJ databases">
        <title>Insight into the genomes of haloalkaliphilic bacilli from Kenyan soda lakes.</title>
        <authorList>
            <person name="Mwirichia R."/>
            <person name="Villamizar G.C."/>
            <person name="Poehlein A."/>
            <person name="Mugweru J."/>
            <person name="Kipnyargis A."/>
            <person name="Kiplimo D."/>
            <person name="Orwa P."/>
            <person name="Daniel R."/>
        </authorList>
    </citation>
    <scope>NUCLEOTIDE SEQUENCE</scope>
    <source>
        <strain evidence="8">B1096_S55</strain>
    </source>
</reference>
<dbReference type="PANTHER" id="PTHR30068">
    <property type="entry name" value="URONATE ISOMERASE"/>
    <property type="match status" value="1"/>
</dbReference>
<sequence length="467" mass="53618">MRAFIHDDFMLNTKPAQKLYHDFAKEMPIFDFHCHLSPQEIAEDHSYVNMSEIWLHGDHYKWRAMRTYGVDERFITGDASDEEKFKAWSKTVPYTIGNPLYHWTHLELKRYFGTDELLNSASAPKIWEHCNTQLANSNFSARNIIERSNVKAIFTTDDPIDSLTFHNAIRDASHFNVKVRPTFRPDKVIDIQKDTFVEYIERLADVANTSITNVSTLMTAITTRAKVFHEAGCRASDHGIATLPLSPCTEEEANAIFLKKMNGDTVTAADADKYETFIMIFLGRLYDSLDWVMQLHLGAIRNNNERMFGKLGPDTGYDSIYDFHLGKALNGYFNELEKSDELPKTIVYNLNPAHNMVIATAIGNFQKGSCKGKIQFGSGWWFNDQKDGMIRQLTDLANTGLLSTFVGMLTDSRSFLSYTRHEYFRRILCNLLGQWMEAGEVPEDYKLLGEIVQDICFNNAERYFNLS</sequence>
<dbReference type="SUPFAM" id="SSF51556">
    <property type="entry name" value="Metallo-dependent hydrolases"/>
    <property type="match status" value="1"/>
</dbReference>
<dbReference type="GO" id="GO:0042840">
    <property type="term" value="P:D-glucuronate catabolic process"/>
    <property type="evidence" value="ECO:0007669"/>
    <property type="project" value="TreeGrafter"/>
</dbReference>
<dbReference type="Gene3D" id="3.20.20.140">
    <property type="entry name" value="Metal-dependent hydrolases"/>
    <property type="match status" value="1"/>
</dbReference>
<dbReference type="NCBIfam" id="NF002794">
    <property type="entry name" value="PRK02925.1"/>
    <property type="match status" value="1"/>
</dbReference>
<dbReference type="GO" id="GO:0019698">
    <property type="term" value="P:D-galacturonate catabolic process"/>
    <property type="evidence" value="ECO:0007669"/>
    <property type="project" value="TreeGrafter"/>
</dbReference>
<dbReference type="Gene3D" id="1.10.2020.10">
    <property type="entry name" value="uronate isomerase, domain 2, chain A"/>
    <property type="match status" value="1"/>
</dbReference>
<dbReference type="RefSeq" id="WP_257820035.1">
    <property type="nucleotide sequence ID" value="NZ_JABXYM010000001.1"/>
</dbReference>
<comment type="pathway">
    <text evidence="2 7">Carbohydrate metabolism; pentose and glucuronate interconversion.</text>
</comment>
<dbReference type="PANTHER" id="PTHR30068:SF4">
    <property type="entry name" value="URONATE ISOMERASE"/>
    <property type="match status" value="1"/>
</dbReference>
<evidence type="ECO:0000256" key="4">
    <source>
        <dbReference type="ARBA" id="ARBA00012546"/>
    </source>
</evidence>
<dbReference type="InterPro" id="IPR003766">
    <property type="entry name" value="Uronate_isomerase"/>
</dbReference>
<evidence type="ECO:0000256" key="1">
    <source>
        <dbReference type="ARBA" id="ARBA00001165"/>
    </source>
</evidence>
<comment type="caution">
    <text evidence="8">The sequence shown here is derived from an EMBL/GenBank/DDBJ whole genome shotgun (WGS) entry which is preliminary data.</text>
</comment>
<dbReference type="GO" id="GO:0008880">
    <property type="term" value="F:glucuronate isomerase activity"/>
    <property type="evidence" value="ECO:0007669"/>
    <property type="project" value="UniProtKB-UniRule"/>
</dbReference>
<comment type="catalytic activity">
    <reaction evidence="7">
        <text>aldehydo-D-galacturonate = keto-D-tagaturonate</text>
        <dbReference type="Rhea" id="RHEA:27702"/>
        <dbReference type="ChEBI" id="CHEBI:12952"/>
        <dbReference type="ChEBI" id="CHEBI:17886"/>
    </reaction>
</comment>
<organism evidence="8 9">
    <name type="scientific">Salipaludibacillus agaradhaerens</name>
    <name type="common">Bacillus agaradhaerens</name>
    <dbReference type="NCBI Taxonomy" id="76935"/>
    <lineage>
        <taxon>Bacteria</taxon>
        <taxon>Bacillati</taxon>
        <taxon>Bacillota</taxon>
        <taxon>Bacilli</taxon>
        <taxon>Bacillales</taxon>
        <taxon>Bacillaceae</taxon>
    </lineage>
</organism>
<gene>
    <name evidence="7 8" type="primary">uxaC</name>
    <name evidence="8" type="ORF">HXA33_02165</name>
</gene>
<evidence type="ECO:0000256" key="6">
    <source>
        <dbReference type="ARBA" id="ARBA00023235"/>
    </source>
</evidence>
<evidence type="ECO:0000256" key="7">
    <source>
        <dbReference type="HAMAP-Rule" id="MF_00675"/>
    </source>
</evidence>
<keyword evidence="6 7" id="KW-0413">Isomerase</keyword>
<evidence type="ECO:0000256" key="2">
    <source>
        <dbReference type="ARBA" id="ARBA00004892"/>
    </source>
</evidence>
<dbReference type="Pfam" id="PF02614">
    <property type="entry name" value="UxaC"/>
    <property type="match status" value="1"/>
</dbReference>
<evidence type="ECO:0000313" key="9">
    <source>
        <dbReference type="Proteomes" id="UP001057753"/>
    </source>
</evidence>
<proteinExistence type="inferred from homology"/>
<comment type="catalytic activity">
    <reaction evidence="1 7">
        <text>D-glucuronate = D-fructuronate</text>
        <dbReference type="Rhea" id="RHEA:13049"/>
        <dbReference type="ChEBI" id="CHEBI:58720"/>
        <dbReference type="ChEBI" id="CHEBI:59863"/>
        <dbReference type="EC" id="5.3.1.12"/>
    </reaction>
</comment>